<feature type="transmembrane region" description="Helical" evidence="16">
    <location>
        <begin position="65"/>
        <end position="89"/>
    </location>
</feature>
<protein>
    <recommendedName>
        <fullName evidence="15">ATP synthase subunit a</fullName>
    </recommendedName>
</protein>
<keyword evidence="5 16" id="KW-0812">Transmembrane</keyword>
<evidence type="ECO:0000256" key="9">
    <source>
        <dbReference type="ARBA" id="ARBA00023065"/>
    </source>
</evidence>
<evidence type="ECO:0000313" key="17">
    <source>
        <dbReference type="EMBL" id="BBA85497.1"/>
    </source>
</evidence>
<reference evidence="17" key="2">
    <citation type="journal article" date="2018" name="PLoS ONE">
        <title>Resolving deep-sea pelagic saccopharyngiform eel mysteries: Identification of Neocyema and Monognathidae leptocephali and establishment of a new fish family "Neocyematidae" based on larvae, adults and mitogenomic gene orders.</title>
        <authorList>
            <person name="Poulsen J.Y."/>
            <person name="Miller M.J."/>
            <person name="Sado T."/>
            <person name="Hanel R."/>
            <person name="Tsukamoto T."/>
            <person name="Miya M."/>
        </authorList>
    </citation>
    <scope>NUCLEOTIDE SEQUENCE</scope>
</reference>
<dbReference type="InterPro" id="IPR000568">
    <property type="entry name" value="ATP_synth_F0_asu"/>
</dbReference>
<evidence type="ECO:0000256" key="3">
    <source>
        <dbReference type="ARBA" id="ARBA00022448"/>
    </source>
</evidence>
<comment type="similarity">
    <text evidence="2">Belongs to the ATPase A chain family.</text>
</comment>
<evidence type="ECO:0000256" key="2">
    <source>
        <dbReference type="ARBA" id="ARBA00006810"/>
    </source>
</evidence>
<dbReference type="GeneID" id="37622610"/>
<comment type="subunit">
    <text evidence="14">Component of the ATP synthase complex composed at least of ATP5F1A/subunit alpha, ATP5F1B/subunit beta, ATP5MC1/subunit c (homooctomer), MT-ATP6/subunit a, MT-ATP8/subunit 8, ATP5ME/subunit e, ATP5MF/subunit f, ATP5MG/subunit g, ATP5MK/subunit k, ATP5MJ/subunit j, ATP5F1C/subunit gamma, ATP5F1D/subunit delta, ATP5F1E/subunit epsilon, ATP5PF/subunit F6, ATP5PB/subunit b, ATP5PD/subunit d, ATP5PO/subunit OSCP. ATP synthase complex consists of a soluble F(1) head domain (subunits alpha(3) and beta(3)) - the catalytic core - and a membrane F(0) domain - the membrane proton channel (subunits c, a, 8, e, f, g, k and j). These two domains are linked by a central stalk (subunits gamma, delta, and epsilon) rotating inside the F1 region and a stationary peripheral stalk (subunits F6, b, d, and OSCP). Interacts with DNAJC30; interaction is direct.</text>
</comment>
<keyword evidence="8 16" id="KW-1133">Transmembrane helix</keyword>
<feature type="transmembrane region" description="Helical" evidence="16">
    <location>
        <begin position="175"/>
        <end position="195"/>
    </location>
</feature>
<evidence type="ECO:0000256" key="8">
    <source>
        <dbReference type="ARBA" id="ARBA00022989"/>
    </source>
</evidence>
<dbReference type="PANTHER" id="PTHR11410">
    <property type="entry name" value="ATP SYNTHASE SUBUNIT A"/>
    <property type="match status" value="1"/>
</dbReference>
<feature type="transmembrane region" description="Helical" evidence="16">
    <location>
        <begin position="12"/>
        <end position="32"/>
    </location>
</feature>
<evidence type="ECO:0000256" key="10">
    <source>
        <dbReference type="ARBA" id="ARBA00023128"/>
    </source>
</evidence>
<keyword evidence="3" id="KW-0813">Transport</keyword>
<feature type="transmembrane region" description="Helical" evidence="16">
    <location>
        <begin position="201"/>
        <end position="219"/>
    </location>
</feature>
<gene>
    <name evidence="17" type="primary">ATP6</name>
</gene>
<dbReference type="AlphaFoldDB" id="A0A347ZJT2"/>
<keyword evidence="12" id="KW-0066">ATP synthesis</keyword>
<dbReference type="CTD" id="4508"/>
<keyword evidence="4" id="KW-0138">CF(0)</keyword>
<proteinExistence type="inferred from homology"/>
<evidence type="ECO:0000256" key="12">
    <source>
        <dbReference type="ARBA" id="ARBA00023310"/>
    </source>
</evidence>
<evidence type="ECO:0000256" key="7">
    <source>
        <dbReference type="ARBA" id="ARBA00022792"/>
    </source>
</evidence>
<evidence type="ECO:0000256" key="4">
    <source>
        <dbReference type="ARBA" id="ARBA00022547"/>
    </source>
</evidence>
<evidence type="ECO:0000256" key="6">
    <source>
        <dbReference type="ARBA" id="ARBA00022781"/>
    </source>
</evidence>
<evidence type="ECO:0000256" key="15">
    <source>
        <dbReference type="RuleBase" id="RU004450"/>
    </source>
</evidence>
<evidence type="ECO:0000256" key="11">
    <source>
        <dbReference type="ARBA" id="ARBA00023136"/>
    </source>
</evidence>
<dbReference type="CDD" id="cd00310">
    <property type="entry name" value="ATP-synt_Fo_a_6"/>
    <property type="match status" value="1"/>
</dbReference>
<keyword evidence="6" id="KW-0375">Hydrogen ion transport</keyword>
<comment type="subcellular location">
    <subcellularLocation>
        <location evidence="15">Mitochondrion inner membrane</location>
        <topology evidence="15">Multi-pass membrane protein</topology>
    </subcellularLocation>
    <subcellularLocation>
        <location evidence="1">Mitochondrion membrane</location>
        <topology evidence="1">Multi-pass membrane protein</topology>
    </subcellularLocation>
</comment>
<accession>A0A347ZJT2</accession>
<dbReference type="InterPro" id="IPR035908">
    <property type="entry name" value="F0_ATP_A_sf"/>
</dbReference>
<evidence type="ECO:0000256" key="14">
    <source>
        <dbReference type="ARBA" id="ARBA00063051"/>
    </source>
</evidence>
<dbReference type="SUPFAM" id="SSF81336">
    <property type="entry name" value="F1F0 ATP synthase subunit A"/>
    <property type="match status" value="1"/>
</dbReference>
<feature type="transmembrane region" description="Helical" evidence="16">
    <location>
        <begin position="95"/>
        <end position="114"/>
    </location>
</feature>
<dbReference type="InterPro" id="IPR045083">
    <property type="entry name" value="ATP_synth_F0_asu_bact/mt"/>
</dbReference>
<keyword evidence="11 16" id="KW-0472">Membrane</keyword>
<comment type="catalytic activity">
    <reaction evidence="13">
        <text>H(+)(in) = H(+)(out)</text>
        <dbReference type="Rhea" id="RHEA:34979"/>
        <dbReference type="ChEBI" id="CHEBI:15378"/>
    </reaction>
</comment>
<dbReference type="EMBL" id="AP018345">
    <property type="protein sequence ID" value="BBA85497.1"/>
    <property type="molecule type" value="Genomic_DNA"/>
</dbReference>
<dbReference type="GO" id="GO:0045259">
    <property type="term" value="C:proton-transporting ATP synthase complex"/>
    <property type="evidence" value="ECO:0007669"/>
    <property type="project" value="UniProtKB-KW"/>
</dbReference>
<keyword evidence="7" id="KW-0999">Mitochondrion inner membrane</keyword>
<dbReference type="GO" id="GO:0005743">
    <property type="term" value="C:mitochondrial inner membrane"/>
    <property type="evidence" value="ECO:0007669"/>
    <property type="project" value="UniProtKB-SubCell"/>
</dbReference>
<evidence type="ECO:0000256" key="5">
    <source>
        <dbReference type="ARBA" id="ARBA00022692"/>
    </source>
</evidence>
<evidence type="ECO:0000256" key="16">
    <source>
        <dbReference type="SAM" id="Phobius"/>
    </source>
</evidence>
<dbReference type="Pfam" id="PF00119">
    <property type="entry name" value="ATP-synt_A"/>
    <property type="match status" value="1"/>
</dbReference>
<geneLocation type="mitochondrion" evidence="17"/>
<evidence type="ECO:0000256" key="1">
    <source>
        <dbReference type="ARBA" id="ARBA00004225"/>
    </source>
</evidence>
<sequence length="223" mass="24317">MTMDLFHQFTPNIIPLTVMLLLPLTVLLPYSFQWLGGRIVTLKIWIIKQLTSQILSPLSRVGHKWALVLMALIVFLMTLNVLGMLPYTFTPTTQLAVNLGFAIPLWLATITLGARKKPVQFTAHVLPLGTPLPLIPVLVLIETVSMIVRPFALGVRITANLVAGHLLIQLSSMATASLVSSTLVAAVLVSSTVVLLTALEVAVALIQAYVYVLLVSLYLKENT</sequence>
<dbReference type="NCBIfam" id="TIGR01131">
    <property type="entry name" value="ATP_synt_6_or_A"/>
    <property type="match status" value="1"/>
</dbReference>
<evidence type="ECO:0000256" key="13">
    <source>
        <dbReference type="ARBA" id="ARBA00024169"/>
    </source>
</evidence>
<dbReference type="GO" id="GO:0046933">
    <property type="term" value="F:proton-transporting ATP synthase activity, rotational mechanism"/>
    <property type="evidence" value="ECO:0007669"/>
    <property type="project" value="TreeGrafter"/>
</dbReference>
<dbReference type="RefSeq" id="YP_009510316.1">
    <property type="nucleotide sequence ID" value="NC_039137.1"/>
</dbReference>
<dbReference type="Gene3D" id="1.20.120.220">
    <property type="entry name" value="ATP synthase, F0 complex, subunit A"/>
    <property type="match status" value="1"/>
</dbReference>
<dbReference type="PRINTS" id="PR00123">
    <property type="entry name" value="ATPASEA"/>
</dbReference>
<name>A0A347ZJT2_9TELE</name>
<dbReference type="PANTHER" id="PTHR11410:SF0">
    <property type="entry name" value="ATP SYNTHASE SUBUNIT A"/>
    <property type="match status" value="1"/>
</dbReference>
<keyword evidence="10 17" id="KW-0496">Mitochondrion</keyword>
<keyword evidence="9" id="KW-0406">Ion transport</keyword>
<organism evidence="17">
    <name type="scientific">Neocyema erythrosoma</name>
    <dbReference type="NCBI Taxonomy" id="2024705"/>
    <lineage>
        <taxon>Eukaryota</taxon>
        <taxon>Metazoa</taxon>
        <taxon>Chordata</taxon>
        <taxon>Craniata</taxon>
        <taxon>Vertebrata</taxon>
        <taxon>Euteleostomi</taxon>
        <taxon>Actinopterygii</taxon>
        <taxon>Neopterygii</taxon>
        <taxon>Teleostei</taxon>
        <taxon>Anguilliformes</taxon>
        <taxon>Cyematidae</taxon>
        <taxon>Neocyema</taxon>
    </lineage>
</organism>
<reference evidence="17" key="1">
    <citation type="submission" date="2017-08" db="EMBL/GenBank/DDBJ databases">
        <authorList>
            <person name="Poulsen JY."/>
        </authorList>
    </citation>
    <scope>NUCLEOTIDE SEQUENCE</scope>
</reference>